<dbReference type="InterPro" id="IPR000836">
    <property type="entry name" value="PRTase_dom"/>
</dbReference>
<keyword evidence="3" id="KW-0808">Transferase</keyword>
<organism evidence="3">
    <name type="scientific">Staphylothermus marinus</name>
    <dbReference type="NCBI Taxonomy" id="2280"/>
    <lineage>
        <taxon>Archaea</taxon>
        <taxon>Thermoproteota</taxon>
        <taxon>Thermoprotei</taxon>
        <taxon>Desulfurococcales</taxon>
        <taxon>Desulfurococcaceae</taxon>
        <taxon>Staphylothermus</taxon>
    </lineage>
</organism>
<keyword evidence="3" id="KW-0328">Glycosyltransferase</keyword>
<dbReference type="Gene3D" id="3.40.50.2020">
    <property type="match status" value="1"/>
</dbReference>
<name>A0A7C4JLZ2_STAMA</name>
<reference evidence="3" key="1">
    <citation type="journal article" date="2020" name="mSystems">
        <title>Genome- and Community-Level Interaction Insights into Carbon Utilization and Element Cycling Functions of Hydrothermarchaeota in Hydrothermal Sediment.</title>
        <authorList>
            <person name="Zhou Z."/>
            <person name="Liu Y."/>
            <person name="Xu W."/>
            <person name="Pan J."/>
            <person name="Luo Z.H."/>
            <person name="Li M."/>
        </authorList>
    </citation>
    <scope>NUCLEOTIDE SEQUENCE [LARGE SCALE GENOMIC DNA]</scope>
    <source>
        <strain evidence="2">SpSt-638</strain>
        <strain evidence="3">SpSt-648</strain>
    </source>
</reference>
<dbReference type="GO" id="GO:0004845">
    <property type="term" value="F:uracil phosphoribosyltransferase activity"/>
    <property type="evidence" value="ECO:0007669"/>
    <property type="project" value="UniProtKB-EC"/>
</dbReference>
<evidence type="ECO:0000259" key="1">
    <source>
        <dbReference type="Pfam" id="PF14681"/>
    </source>
</evidence>
<dbReference type="EC" id="2.4.2.9" evidence="3"/>
<dbReference type="EMBL" id="DTBE01000007">
    <property type="protein sequence ID" value="HGQ59159.1"/>
    <property type="molecule type" value="Genomic_DNA"/>
</dbReference>
<comment type="caution">
    <text evidence="3">The sequence shown here is derived from an EMBL/GenBank/DDBJ whole genome shotgun (WGS) entry which is preliminary data.</text>
</comment>
<dbReference type="AlphaFoldDB" id="A0A7C4JLZ2"/>
<dbReference type="NCBIfam" id="NF001097">
    <property type="entry name" value="PRK00129.1"/>
    <property type="match status" value="1"/>
</dbReference>
<dbReference type="InterPro" id="IPR029057">
    <property type="entry name" value="PRTase-like"/>
</dbReference>
<protein>
    <submittedName>
        <fullName evidence="3">Uracil phosphoribosyltransferase</fullName>
        <ecNumber evidence="3">2.4.2.9</ecNumber>
    </submittedName>
</protein>
<proteinExistence type="predicted"/>
<feature type="domain" description="Phosphoribosyltransferase" evidence="1">
    <location>
        <begin position="7"/>
        <end position="206"/>
    </location>
</feature>
<sequence>MIGNVIVLDNPLAKYYLTILRNRETPPSVFREYMYRLGFILGYETSRFINWEKIVVETPLALANGLKPSGKVIIVGILGASIPLVNGMWRAIPWASLGLVAARRIEMENSVEVKVYYERLKDDLSGFTAIIGDPMLATGSTISAVIEKLVARGCSKVIVASVIASKQGIEYVLGKFRDINIITVDIDPQLNNKFFIVPGLGDAGDRSLDGNGGLDI</sequence>
<evidence type="ECO:0000313" key="3">
    <source>
        <dbReference type="EMBL" id="HGQ73641.1"/>
    </source>
</evidence>
<dbReference type="SUPFAM" id="SSF53271">
    <property type="entry name" value="PRTase-like"/>
    <property type="match status" value="1"/>
</dbReference>
<gene>
    <name evidence="2" type="ORF">ENU09_00310</name>
    <name evidence="3" type="ORF">ENU20_00980</name>
</gene>
<dbReference type="Pfam" id="PF14681">
    <property type="entry name" value="UPRTase"/>
    <property type="match status" value="1"/>
</dbReference>
<dbReference type="CDD" id="cd06223">
    <property type="entry name" value="PRTases_typeI"/>
    <property type="match status" value="1"/>
</dbReference>
<accession>A0A7C4JLZ2</accession>
<evidence type="ECO:0000313" key="2">
    <source>
        <dbReference type="EMBL" id="HGQ59159.1"/>
    </source>
</evidence>
<dbReference type="EMBL" id="DTBP01000010">
    <property type="protein sequence ID" value="HGQ73641.1"/>
    <property type="molecule type" value="Genomic_DNA"/>
</dbReference>